<dbReference type="Gene3D" id="3.40.710.10">
    <property type="entry name" value="DD-peptidase/beta-lactamase superfamily"/>
    <property type="match status" value="1"/>
</dbReference>
<organism evidence="4 5">
    <name type="scientific">Hoyosella rhizosphaerae</name>
    <dbReference type="NCBI Taxonomy" id="1755582"/>
    <lineage>
        <taxon>Bacteria</taxon>
        <taxon>Bacillati</taxon>
        <taxon>Actinomycetota</taxon>
        <taxon>Actinomycetes</taxon>
        <taxon>Mycobacteriales</taxon>
        <taxon>Hoyosellaceae</taxon>
        <taxon>Hoyosella</taxon>
    </lineage>
</organism>
<evidence type="ECO:0000256" key="2">
    <source>
        <dbReference type="SAM" id="SignalP"/>
    </source>
</evidence>
<reference evidence="4" key="1">
    <citation type="journal article" date="2014" name="Int. J. Syst. Evol. Microbiol.">
        <title>Complete genome sequence of Corynebacterium casei LMG S-19264T (=DSM 44701T), isolated from a smear-ripened cheese.</title>
        <authorList>
            <consortium name="US DOE Joint Genome Institute (JGI-PGF)"/>
            <person name="Walter F."/>
            <person name="Albersmeier A."/>
            <person name="Kalinowski J."/>
            <person name="Ruckert C."/>
        </authorList>
    </citation>
    <scope>NUCLEOTIDE SEQUENCE</scope>
    <source>
        <strain evidence="4">CGMCC 1.15478</strain>
    </source>
</reference>
<dbReference type="InterPro" id="IPR050491">
    <property type="entry name" value="AmpC-like"/>
</dbReference>
<gene>
    <name evidence="4" type="ORF">GCM10011410_05190</name>
</gene>
<name>A0A916X8Y2_9ACTN</name>
<dbReference type="InterPro" id="IPR001466">
    <property type="entry name" value="Beta-lactam-related"/>
</dbReference>
<proteinExistence type="predicted"/>
<dbReference type="Proteomes" id="UP000641514">
    <property type="component" value="Unassembled WGS sequence"/>
</dbReference>
<evidence type="ECO:0000313" key="4">
    <source>
        <dbReference type="EMBL" id="GGC55748.1"/>
    </source>
</evidence>
<feature type="chain" id="PRO_5036872987" description="Beta-lactamase-related domain-containing protein" evidence="2">
    <location>
        <begin position="26"/>
        <end position="472"/>
    </location>
</feature>
<feature type="domain" description="Beta-lactamase-related" evidence="3">
    <location>
        <begin position="63"/>
        <end position="332"/>
    </location>
</feature>
<keyword evidence="1" id="KW-0812">Transmembrane</keyword>
<evidence type="ECO:0000313" key="5">
    <source>
        <dbReference type="Proteomes" id="UP000641514"/>
    </source>
</evidence>
<dbReference type="SUPFAM" id="SSF56601">
    <property type="entry name" value="beta-lactamase/transpeptidase-like"/>
    <property type="match status" value="1"/>
</dbReference>
<dbReference type="Pfam" id="PF00144">
    <property type="entry name" value="Beta-lactamase"/>
    <property type="match status" value="1"/>
</dbReference>
<dbReference type="PANTHER" id="PTHR46825">
    <property type="entry name" value="D-ALANYL-D-ALANINE-CARBOXYPEPTIDASE/ENDOPEPTIDASE AMPH"/>
    <property type="match status" value="1"/>
</dbReference>
<evidence type="ECO:0000256" key="1">
    <source>
        <dbReference type="SAM" id="Phobius"/>
    </source>
</evidence>
<feature type="transmembrane region" description="Helical" evidence="1">
    <location>
        <begin position="367"/>
        <end position="389"/>
    </location>
</feature>
<dbReference type="PANTHER" id="PTHR46825:SF9">
    <property type="entry name" value="BETA-LACTAMASE-RELATED DOMAIN-CONTAINING PROTEIN"/>
    <property type="match status" value="1"/>
</dbReference>
<feature type="transmembrane region" description="Helical" evidence="1">
    <location>
        <begin position="445"/>
        <end position="467"/>
    </location>
</feature>
<feature type="signal peptide" evidence="2">
    <location>
        <begin position="1"/>
        <end position="25"/>
    </location>
</feature>
<dbReference type="RefSeq" id="WP_188670368.1">
    <property type="nucleotide sequence ID" value="NZ_BMJH01000001.1"/>
</dbReference>
<dbReference type="AlphaFoldDB" id="A0A916X8Y2"/>
<protein>
    <recommendedName>
        <fullName evidence="3">Beta-lactamase-related domain-containing protein</fullName>
    </recommendedName>
</protein>
<accession>A0A916X8Y2</accession>
<reference evidence="4" key="2">
    <citation type="submission" date="2020-09" db="EMBL/GenBank/DDBJ databases">
        <authorList>
            <person name="Sun Q."/>
            <person name="Zhou Y."/>
        </authorList>
    </citation>
    <scope>NUCLEOTIDE SEQUENCE</scope>
    <source>
        <strain evidence="4">CGMCC 1.15478</strain>
    </source>
</reference>
<keyword evidence="1" id="KW-1133">Transmembrane helix</keyword>
<sequence length="472" mass="49283">MRRIALLSLLAALVLSPLGVPSVVADSPQNPPSMASLTPAPAKVFLVGTALGAPTTEASGVIDKRKVDADTPFLIGSISKAFTAVAVMQLVEEGHLLLDEPLGNSVPPALADVTVRQLLWHTSGLTTGAGLTRADVVDNRPGALGGLVMSFDESDVNAAPGATYQYSSANYMVLGYLVEEATQMPFGAYLEGRVLAPLGMTNSGATSDSAKKLDVNAGHRLIFGRVNKLERGYVSSGASYGYVISTAADLNRFAQWLASPETTDGPLNADAVRELTTPGPRTSTGQHYAMGLRVGSLDGEGPEVLEHTGATPGTFAHLVIVPSEKTAVVVLADIYAEALAPQLSSIGWNAVREHVGYPVRAAGKSSLLMAAPWLIAALAIGGFVIALFAARRLFRADLRRKALSRNRSLILAIVAALITAAGVLAPRLFGFGWRELMLWAPDVGFAAIATTGAWGLSALMLLGLAALSRPRA</sequence>
<dbReference type="EMBL" id="BMJH01000001">
    <property type="protein sequence ID" value="GGC55748.1"/>
    <property type="molecule type" value="Genomic_DNA"/>
</dbReference>
<keyword evidence="2" id="KW-0732">Signal</keyword>
<evidence type="ECO:0000259" key="3">
    <source>
        <dbReference type="Pfam" id="PF00144"/>
    </source>
</evidence>
<feature type="transmembrane region" description="Helical" evidence="1">
    <location>
        <begin position="409"/>
        <end position="433"/>
    </location>
</feature>
<dbReference type="InterPro" id="IPR012338">
    <property type="entry name" value="Beta-lactam/transpept-like"/>
</dbReference>
<keyword evidence="1" id="KW-0472">Membrane</keyword>
<keyword evidence="5" id="KW-1185">Reference proteome</keyword>
<comment type="caution">
    <text evidence="4">The sequence shown here is derived from an EMBL/GenBank/DDBJ whole genome shotgun (WGS) entry which is preliminary data.</text>
</comment>